<name>A0ACC0VJU5_9STRA</name>
<accession>A0ACC0VJU5</accession>
<reference evidence="1 2" key="1">
    <citation type="journal article" date="2022" name="bioRxiv">
        <title>The genome of the oomycete Peronosclerospora sorghi, a cosmopolitan pathogen of maize and sorghum, is inflated with dispersed pseudogenes.</title>
        <authorList>
            <person name="Fletcher K."/>
            <person name="Martin F."/>
            <person name="Isakeit T."/>
            <person name="Cavanaugh K."/>
            <person name="Magill C."/>
            <person name="Michelmore R."/>
        </authorList>
    </citation>
    <scope>NUCLEOTIDE SEQUENCE [LARGE SCALE GENOMIC DNA]</scope>
    <source>
        <strain evidence="1">P6</strain>
    </source>
</reference>
<keyword evidence="2" id="KW-1185">Reference proteome</keyword>
<sequence>MYSNLLACDALQVPLRSGAFDAALSIAVLHHISTDKRRVALISELARLVRVGGQVLIVAWAFEQDECSKRRFKQQDVMVEWKLQQKYVKDEEHEDTNSHGQFDRNRRWVVYKRYCHLYRSGELEALVAQVSILELVSVEYSRSNWCLRLRRIAT</sequence>
<comment type="caution">
    <text evidence="1">The sequence shown here is derived from an EMBL/GenBank/DDBJ whole genome shotgun (WGS) entry which is preliminary data.</text>
</comment>
<protein>
    <submittedName>
        <fullName evidence="1">Uncharacterized protein</fullName>
    </submittedName>
</protein>
<gene>
    <name evidence="1" type="ORF">PsorP6_004567</name>
</gene>
<organism evidence="1 2">
    <name type="scientific">Peronosclerospora sorghi</name>
    <dbReference type="NCBI Taxonomy" id="230839"/>
    <lineage>
        <taxon>Eukaryota</taxon>
        <taxon>Sar</taxon>
        <taxon>Stramenopiles</taxon>
        <taxon>Oomycota</taxon>
        <taxon>Peronosporomycetes</taxon>
        <taxon>Peronosporales</taxon>
        <taxon>Peronosporaceae</taxon>
        <taxon>Peronosclerospora</taxon>
    </lineage>
</organism>
<evidence type="ECO:0000313" key="1">
    <source>
        <dbReference type="EMBL" id="KAI9906764.1"/>
    </source>
</evidence>
<evidence type="ECO:0000313" key="2">
    <source>
        <dbReference type="Proteomes" id="UP001163321"/>
    </source>
</evidence>
<proteinExistence type="predicted"/>
<dbReference type="Proteomes" id="UP001163321">
    <property type="component" value="Chromosome 8"/>
</dbReference>
<dbReference type="EMBL" id="CM047587">
    <property type="protein sequence ID" value="KAI9906764.1"/>
    <property type="molecule type" value="Genomic_DNA"/>
</dbReference>